<evidence type="ECO:0000313" key="7">
    <source>
        <dbReference type="Proteomes" id="UP000593573"/>
    </source>
</evidence>
<keyword evidence="3" id="KW-1133">Transmembrane helix</keyword>
<dbReference type="PROSITE" id="PS51473">
    <property type="entry name" value="GNK2"/>
    <property type="match status" value="2"/>
</dbReference>
<accession>A0A7J8VHV4</accession>
<dbReference type="AlphaFoldDB" id="A0A7J8VHV4"/>
<dbReference type="PANTHER" id="PTHR32099">
    <property type="entry name" value="CYSTEINE-RICH REPEAT SECRETORY PROTEIN"/>
    <property type="match status" value="1"/>
</dbReference>
<evidence type="ECO:0000313" key="6">
    <source>
        <dbReference type="EMBL" id="MBA0662368.1"/>
    </source>
</evidence>
<feature type="transmembrane region" description="Helical" evidence="3">
    <location>
        <begin position="281"/>
        <end position="300"/>
    </location>
</feature>
<feature type="chain" id="PRO_5029551444" description="Gnk2-homologous domain-containing protein" evidence="4">
    <location>
        <begin position="25"/>
        <end position="301"/>
    </location>
</feature>
<feature type="domain" description="Gnk2-homologous" evidence="5">
    <location>
        <begin position="134"/>
        <end position="239"/>
    </location>
</feature>
<protein>
    <recommendedName>
        <fullName evidence="5">Gnk2-homologous domain-containing protein</fullName>
    </recommendedName>
</protein>
<proteinExistence type="predicted"/>
<keyword evidence="3" id="KW-0472">Membrane</keyword>
<feature type="signal peptide" evidence="4">
    <location>
        <begin position="1"/>
        <end position="24"/>
    </location>
</feature>
<dbReference type="OrthoDB" id="1731016at2759"/>
<sequence length="301" mass="33413">MVDFDVQTFIVFLVFMLSLGICHADRNLYSGLQCSEADNSSESSFGVNLDSLLDLLTQKGPLSKGFFKTTVGRSSGKIYGLMQCRGDVSAENCANCTRESVAVALHDCSKSKKVQVWFTWCFLRYSNERFFGVWDQSSAAIVNETDFDDASVVSKALTFISEVAITAPKQPLMFHAAVLDAGQFGKRYGMAQCTRDISRTDCSHCLDTQLMTFRTTIGNKRGWEVYGSSCSMWYHDYQFYSNFSITANDGELSLISIIVIIILIQMKLNPFCNAKTGARRLSLQGVATGITMAVLVFIFVP</sequence>
<evidence type="ECO:0000256" key="1">
    <source>
        <dbReference type="ARBA" id="ARBA00022729"/>
    </source>
</evidence>
<evidence type="ECO:0000256" key="2">
    <source>
        <dbReference type="ARBA" id="ARBA00022737"/>
    </source>
</evidence>
<dbReference type="EMBL" id="JABFAB010000010">
    <property type="protein sequence ID" value="MBA0662368.1"/>
    <property type="molecule type" value="Genomic_DNA"/>
</dbReference>
<feature type="transmembrane region" description="Helical" evidence="3">
    <location>
        <begin position="252"/>
        <end position="269"/>
    </location>
</feature>
<name>A0A7J8VHV4_9ROSI</name>
<dbReference type="Pfam" id="PF01657">
    <property type="entry name" value="Stress-antifung"/>
    <property type="match status" value="2"/>
</dbReference>
<gene>
    <name evidence="6" type="ORF">Goklo_006501</name>
</gene>
<dbReference type="InterPro" id="IPR038408">
    <property type="entry name" value="GNK2_sf"/>
</dbReference>
<keyword evidence="2" id="KW-0677">Repeat</keyword>
<reference evidence="6 7" key="1">
    <citation type="journal article" date="2019" name="Genome Biol. Evol.">
        <title>Insights into the evolution of the New World diploid cottons (Gossypium, subgenus Houzingenia) based on genome sequencing.</title>
        <authorList>
            <person name="Grover C.E."/>
            <person name="Arick M.A. 2nd"/>
            <person name="Thrash A."/>
            <person name="Conover J.L."/>
            <person name="Sanders W.S."/>
            <person name="Peterson D.G."/>
            <person name="Frelichowski J.E."/>
            <person name="Scheffler J.A."/>
            <person name="Scheffler B.E."/>
            <person name="Wendel J.F."/>
        </authorList>
    </citation>
    <scope>NUCLEOTIDE SEQUENCE [LARGE SCALE GENOMIC DNA]</scope>
    <source>
        <strain evidence="6">57</strain>
        <tissue evidence="6">Leaf</tissue>
    </source>
</reference>
<dbReference type="Proteomes" id="UP000593573">
    <property type="component" value="Unassembled WGS sequence"/>
</dbReference>
<keyword evidence="1 4" id="KW-0732">Signal</keyword>
<feature type="domain" description="Gnk2-homologous" evidence="5">
    <location>
        <begin position="27"/>
        <end position="130"/>
    </location>
</feature>
<keyword evidence="3" id="KW-0812">Transmembrane</keyword>
<dbReference type="Gene3D" id="3.30.430.20">
    <property type="entry name" value="Gnk2 domain, C-X8-C-X2-C motif"/>
    <property type="match status" value="2"/>
</dbReference>
<comment type="caution">
    <text evidence="6">The sequence shown here is derived from an EMBL/GenBank/DDBJ whole genome shotgun (WGS) entry which is preliminary data.</text>
</comment>
<dbReference type="InterPro" id="IPR002902">
    <property type="entry name" value="GNK2"/>
</dbReference>
<evidence type="ECO:0000256" key="4">
    <source>
        <dbReference type="SAM" id="SignalP"/>
    </source>
</evidence>
<evidence type="ECO:0000259" key="5">
    <source>
        <dbReference type="PROSITE" id="PS51473"/>
    </source>
</evidence>
<keyword evidence="7" id="KW-1185">Reference proteome</keyword>
<dbReference type="PANTHER" id="PTHR32099:SF30">
    <property type="entry name" value="OS03G0564600 PROTEIN"/>
    <property type="match status" value="1"/>
</dbReference>
<dbReference type="CDD" id="cd23509">
    <property type="entry name" value="Gnk2-like"/>
    <property type="match status" value="2"/>
</dbReference>
<organism evidence="6 7">
    <name type="scientific">Gossypium klotzschianum</name>
    <dbReference type="NCBI Taxonomy" id="34286"/>
    <lineage>
        <taxon>Eukaryota</taxon>
        <taxon>Viridiplantae</taxon>
        <taxon>Streptophyta</taxon>
        <taxon>Embryophyta</taxon>
        <taxon>Tracheophyta</taxon>
        <taxon>Spermatophyta</taxon>
        <taxon>Magnoliopsida</taxon>
        <taxon>eudicotyledons</taxon>
        <taxon>Gunneridae</taxon>
        <taxon>Pentapetalae</taxon>
        <taxon>rosids</taxon>
        <taxon>malvids</taxon>
        <taxon>Malvales</taxon>
        <taxon>Malvaceae</taxon>
        <taxon>Malvoideae</taxon>
        <taxon>Gossypium</taxon>
    </lineage>
</organism>
<evidence type="ECO:0000256" key="3">
    <source>
        <dbReference type="SAM" id="Phobius"/>
    </source>
</evidence>